<keyword evidence="1" id="KW-1133">Transmembrane helix</keyword>
<evidence type="ECO:0000256" key="1">
    <source>
        <dbReference type="SAM" id="Phobius"/>
    </source>
</evidence>
<keyword evidence="1" id="KW-0812">Transmembrane</keyword>
<evidence type="ECO:0000313" key="2">
    <source>
        <dbReference type="EMBL" id="EES53209.1"/>
    </source>
</evidence>
<dbReference type="Proteomes" id="UP000009374">
    <property type="component" value="Unassembled WGS sequence"/>
</dbReference>
<keyword evidence="1" id="KW-0472">Membrane</keyword>
<reference evidence="2 3" key="1">
    <citation type="journal article" date="2009" name="Appl. Environ. Microbiol.">
        <title>Community genomic and proteomic analyses of chemoautotrophic iron-oxidizing "Leptospirillum rubarum" (Group II) and "Leptospirillum ferrodiazotrophum" (Group III) bacteria in acid mine drainage biofilms.</title>
        <authorList>
            <person name="Goltsman D.S."/>
            <person name="Denef V.J."/>
            <person name="Singer S.W."/>
            <person name="VerBerkmoes N.C."/>
            <person name="Lefsrud M."/>
            <person name="Mueller R.S."/>
            <person name="Dick G.J."/>
            <person name="Sun C.L."/>
            <person name="Wheeler K.E."/>
            <person name="Zemla A."/>
            <person name="Baker B.J."/>
            <person name="Hauser L."/>
            <person name="Land M."/>
            <person name="Shah M.B."/>
            <person name="Thelen M.P."/>
            <person name="Hettich R.L."/>
            <person name="Banfield J.F."/>
        </authorList>
    </citation>
    <scope>NUCLEOTIDE SEQUENCE [LARGE SCALE GENOMIC DNA]</scope>
</reference>
<keyword evidence="3" id="KW-1185">Reference proteome</keyword>
<accession>C6HW20</accession>
<dbReference type="EMBL" id="GG693868">
    <property type="protein sequence ID" value="EES53209.1"/>
    <property type="molecule type" value="Genomic_DNA"/>
</dbReference>
<proteinExistence type="predicted"/>
<evidence type="ECO:0000313" key="3">
    <source>
        <dbReference type="Proteomes" id="UP000009374"/>
    </source>
</evidence>
<protein>
    <submittedName>
        <fullName evidence="2">Uncharacterized protein</fullName>
    </submittedName>
</protein>
<gene>
    <name evidence="2" type="ORF">UBAL3_80290086</name>
</gene>
<organism evidence="2 3">
    <name type="scientific">Leptospirillum ferrodiazotrophum</name>
    <dbReference type="NCBI Taxonomy" id="412449"/>
    <lineage>
        <taxon>Bacteria</taxon>
        <taxon>Pseudomonadati</taxon>
        <taxon>Nitrospirota</taxon>
        <taxon>Nitrospiria</taxon>
        <taxon>Nitrospirales</taxon>
        <taxon>Nitrospiraceae</taxon>
        <taxon>Leptospirillum</taxon>
    </lineage>
</organism>
<feature type="transmembrane region" description="Helical" evidence="1">
    <location>
        <begin position="15"/>
        <end position="37"/>
    </location>
</feature>
<sequence>MTGQSGTGSWNAMDYIVIGGVLLAFVIGGTAMIRAIMAANKINPK</sequence>
<name>C6HW20_9BACT</name>
<dbReference type="AlphaFoldDB" id="C6HW20"/>